<evidence type="ECO:0000313" key="2">
    <source>
        <dbReference type="EMBL" id="SVB96907.1"/>
    </source>
</evidence>
<reference evidence="2" key="1">
    <citation type="submission" date="2018-05" db="EMBL/GenBank/DDBJ databases">
        <authorList>
            <person name="Lanie J.A."/>
            <person name="Ng W.-L."/>
            <person name="Kazmierczak K.M."/>
            <person name="Andrzejewski T.M."/>
            <person name="Davidsen T.M."/>
            <person name="Wayne K.J."/>
            <person name="Tettelin H."/>
            <person name="Glass J.I."/>
            <person name="Rusch D."/>
            <person name="Podicherti R."/>
            <person name="Tsui H.-C.T."/>
            <person name="Winkler M.E."/>
        </authorList>
    </citation>
    <scope>NUCLEOTIDE SEQUENCE</scope>
</reference>
<organism evidence="2">
    <name type="scientific">marine metagenome</name>
    <dbReference type="NCBI Taxonomy" id="408172"/>
    <lineage>
        <taxon>unclassified sequences</taxon>
        <taxon>metagenomes</taxon>
        <taxon>ecological metagenomes</taxon>
    </lineage>
</organism>
<keyword evidence="1" id="KW-0812">Transmembrane</keyword>
<dbReference type="InterPro" id="IPR004155">
    <property type="entry name" value="PBS_lyase_HEAT"/>
</dbReference>
<dbReference type="AlphaFoldDB" id="A0A382ICD0"/>
<dbReference type="SMART" id="SM00567">
    <property type="entry name" value="EZ_HEAT"/>
    <property type="match status" value="4"/>
</dbReference>
<dbReference type="PANTHER" id="PTHR12697:SF5">
    <property type="entry name" value="DEOXYHYPUSINE HYDROXYLASE"/>
    <property type="match status" value="1"/>
</dbReference>
<dbReference type="EMBL" id="UINC01066322">
    <property type="protein sequence ID" value="SVB96907.1"/>
    <property type="molecule type" value="Genomic_DNA"/>
</dbReference>
<sequence length="293" mass="32878">MDNNTAIENQKNESSRIYTLFYSFFLIPFMIAIFGALFFLLFRFVTFETNDASALLNQVKVGSASKRWQSAFELSKVFNNPDRIPTDASFKNQMVSIYNHSIHDDPLVRAYLALAMGMTRDEFYSDVLLIGLNDENLESRLAAVQAVGMIGAHNAGKRLKHIVENSDYLNERLAATISLGLIGDKNSVPLLRDLLDDEEPNIQWDAAVALAKMGDASGAFIIESLLDRQYLNAFPQVDEAEKHQAILVAIEVSSMLKDDRFETKLIALAESDQNLKVRNAAIKTLETSYDRIL</sequence>
<dbReference type="Gene3D" id="1.25.10.10">
    <property type="entry name" value="Leucine-rich Repeat Variant"/>
    <property type="match status" value="1"/>
</dbReference>
<dbReference type="InterPro" id="IPR011989">
    <property type="entry name" value="ARM-like"/>
</dbReference>
<dbReference type="InterPro" id="IPR016024">
    <property type="entry name" value="ARM-type_fold"/>
</dbReference>
<dbReference type="Pfam" id="PF13646">
    <property type="entry name" value="HEAT_2"/>
    <property type="match status" value="1"/>
</dbReference>
<protein>
    <recommendedName>
        <fullName evidence="3">HEAT repeat domain-containing protein</fullName>
    </recommendedName>
</protein>
<keyword evidence="1" id="KW-1133">Transmembrane helix</keyword>
<feature type="transmembrane region" description="Helical" evidence="1">
    <location>
        <begin position="20"/>
        <end position="42"/>
    </location>
</feature>
<name>A0A382ICD0_9ZZZZ</name>
<keyword evidence="1" id="KW-0472">Membrane</keyword>
<dbReference type="SUPFAM" id="SSF48371">
    <property type="entry name" value="ARM repeat"/>
    <property type="match status" value="1"/>
</dbReference>
<dbReference type="GO" id="GO:0016491">
    <property type="term" value="F:oxidoreductase activity"/>
    <property type="evidence" value="ECO:0007669"/>
    <property type="project" value="TreeGrafter"/>
</dbReference>
<evidence type="ECO:0000256" key="1">
    <source>
        <dbReference type="SAM" id="Phobius"/>
    </source>
</evidence>
<dbReference type="PANTHER" id="PTHR12697">
    <property type="entry name" value="PBS LYASE HEAT-LIKE PROTEIN"/>
    <property type="match status" value="1"/>
</dbReference>
<gene>
    <name evidence="2" type="ORF">METZ01_LOCUS249761</name>
</gene>
<accession>A0A382ICD0</accession>
<proteinExistence type="predicted"/>
<evidence type="ECO:0008006" key="3">
    <source>
        <dbReference type="Google" id="ProtNLM"/>
    </source>
</evidence>